<dbReference type="Proteomes" id="UP000325440">
    <property type="component" value="Unassembled WGS sequence"/>
</dbReference>
<evidence type="ECO:0000313" key="4">
    <source>
        <dbReference type="Proteomes" id="UP000325440"/>
    </source>
</evidence>
<keyword evidence="4" id="KW-1185">Reference proteome</keyword>
<feature type="region of interest" description="Disordered" evidence="1">
    <location>
        <begin position="447"/>
        <end position="469"/>
    </location>
</feature>
<sequence length="469" mass="50939">MTARRNVRAAVALTAAVALYCAAAAAGAGAAVPQTEFSDTRALMDTVDGLLDAADSYQLAPGVRVKRSVDARTARSDEDMEAAARPYRDDDPEKYLIYRVARYAGTHVLDVDFSEMFRSAGRSFVKLGLPRFNFGKNSFLTGFGLGFLAFGLKKLLLPIIIGAQIIKSIAIAALLPTILSGAGKIVSKGVSNFASSSSHFGPSAGADGLSDFEFKDPVQQQNIGLGYDTAGAADTSGSETGYQSIWSYPPDNGANVITSSYNSNSKYPAKYGQNAVSSTKLQTGNYYTKDKTEDFKVFHNIPASSHLLANYDPFYSPLLSRIDTVFKQLGYVTEPCRERLVCQMYRNPAKFAPYSNLVSAQLSRELNELRKPSSENPEILRFFKYMKAAKDGQDNQECEMVFSACVSQRSPDDSVPMVTTYNEINKLVHARNAKRLLQSEVEETEKLSKVAQVKSAETTAVGGESTGST</sequence>
<evidence type="ECO:0000313" key="3">
    <source>
        <dbReference type="EMBL" id="VVC33465.1"/>
    </source>
</evidence>
<reference evidence="3 4" key="1">
    <citation type="submission" date="2019-08" db="EMBL/GenBank/DDBJ databases">
        <authorList>
            <person name="Alioto T."/>
            <person name="Alioto T."/>
            <person name="Gomez Garrido J."/>
        </authorList>
    </citation>
    <scope>NUCLEOTIDE SEQUENCE [LARGE SCALE GENOMIC DNA]</scope>
</reference>
<evidence type="ECO:0000256" key="2">
    <source>
        <dbReference type="SAM" id="SignalP"/>
    </source>
</evidence>
<feature type="chain" id="PRO_5022822465" evidence="2">
    <location>
        <begin position="31"/>
        <end position="469"/>
    </location>
</feature>
<dbReference type="InterPro" id="IPR012464">
    <property type="entry name" value="DUF1676"/>
</dbReference>
<name>A0A5E4MME2_9HEMI</name>
<feature type="signal peptide" evidence="2">
    <location>
        <begin position="1"/>
        <end position="30"/>
    </location>
</feature>
<dbReference type="EMBL" id="CABPRJ010000969">
    <property type="protein sequence ID" value="VVC33465.1"/>
    <property type="molecule type" value="Genomic_DNA"/>
</dbReference>
<dbReference type="AlphaFoldDB" id="A0A5E4MME2"/>
<dbReference type="Pfam" id="PF07841">
    <property type="entry name" value="DM4_12"/>
    <property type="match status" value="1"/>
</dbReference>
<dbReference type="OrthoDB" id="6334967at2759"/>
<dbReference type="Pfam" id="PF07898">
    <property type="entry name" value="DUF1676"/>
    <property type="match status" value="1"/>
</dbReference>
<protein>
    <submittedName>
        <fullName evidence="3">Uncharacterized protein</fullName>
    </submittedName>
</protein>
<keyword evidence="2" id="KW-0732">Signal</keyword>
<accession>A0A5E4MME2</accession>
<proteinExistence type="predicted"/>
<gene>
    <name evidence="3" type="ORF">CINCED_3A002262</name>
</gene>
<organism evidence="3 4">
    <name type="scientific">Cinara cedri</name>
    <dbReference type="NCBI Taxonomy" id="506608"/>
    <lineage>
        <taxon>Eukaryota</taxon>
        <taxon>Metazoa</taxon>
        <taxon>Ecdysozoa</taxon>
        <taxon>Arthropoda</taxon>
        <taxon>Hexapoda</taxon>
        <taxon>Insecta</taxon>
        <taxon>Pterygota</taxon>
        <taxon>Neoptera</taxon>
        <taxon>Paraneoptera</taxon>
        <taxon>Hemiptera</taxon>
        <taxon>Sternorrhyncha</taxon>
        <taxon>Aphidomorpha</taxon>
        <taxon>Aphidoidea</taxon>
        <taxon>Aphididae</taxon>
        <taxon>Lachninae</taxon>
        <taxon>Cinara</taxon>
    </lineage>
</organism>
<dbReference type="InterPro" id="IPR006631">
    <property type="entry name" value="DM4_12"/>
</dbReference>
<evidence type="ECO:0000256" key="1">
    <source>
        <dbReference type="SAM" id="MobiDB-lite"/>
    </source>
</evidence>